<dbReference type="SUPFAM" id="SSF56219">
    <property type="entry name" value="DNase I-like"/>
    <property type="match status" value="1"/>
</dbReference>
<accession>A0ABM4X7A2</accession>
<dbReference type="Pfam" id="PF00078">
    <property type="entry name" value="RVT_1"/>
    <property type="match status" value="1"/>
</dbReference>
<evidence type="ECO:0000259" key="1">
    <source>
        <dbReference type="PROSITE" id="PS50878"/>
    </source>
</evidence>
<feature type="domain" description="Reverse transcriptase" evidence="1">
    <location>
        <begin position="372"/>
        <end position="619"/>
    </location>
</feature>
<dbReference type="PANTHER" id="PTHR33116">
    <property type="entry name" value="REVERSE TRANSCRIPTASE ZINC-BINDING DOMAIN-CONTAINING PROTEIN-RELATED-RELATED"/>
    <property type="match status" value="1"/>
</dbReference>
<dbReference type="InterPro" id="IPR043502">
    <property type="entry name" value="DNA/RNA_pol_sf"/>
</dbReference>
<dbReference type="CDD" id="cd01650">
    <property type="entry name" value="RT_nLTR_like"/>
    <property type="match status" value="1"/>
</dbReference>
<dbReference type="PROSITE" id="PS50878">
    <property type="entry name" value="RT_POL"/>
    <property type="match status" value="1"/>
</dbReference>
<dbReference type="InterPro" id="IPR000477">
    <property type="entry name" value="RT_dom"/>
</dbReference>
<evidence type="ECO:0000313" key="2">
    <source>
        <dbReference type="Proteomes" id="UP001652660"/>
    </source>
</evidence>
<dbReference type="Gene3D" id="3.60.10.10">
    <property type="entry name" value="Endonuclease/exonuclease/phosphatase"/>
    <property type="match status" value="1"/>
</dbReference>
<gene>
    <name evidence="3" type="primary">LOC140038462</name>
</gene>
<keyword evidence="2" id="KW-1185">Reference proteome</keyword>
<reference evidence="3" key="1">
    <citation type="submission" date="2025-08" db="UniProtKB">
        <authorList>
            <consortium name="RefSeq"/>
        </authorList>
    </citation>
    <scope>IDENTIFICATION</scope>
    <source>
        <tissue evidence="3">Leaves</tissue>
    </source>
</reference>
<protein>
    <recommendedName>
        <fullName evidence="1">Reverse transcriptase domain-containing protein</fullName>
    </recommendedName>
</protein>
<dbReference type="PANTHER" id="PTHR33116:SF80">
    <property type="entry name" value="REVERSE TRANSCRIPTASE ZINC-BINDING DOMAIN-CONTAINING PROTEIN"/>
    <property type="match status" value="1"/>
</dbReference>
<name>A0ABM4X7A2_COFAR</name>
<dbReference type="SUPFAM" id="SSF56672">
    <property type="entry name" value="DNA/RNA polymerases"/>
    <property type="match status" value="1"/>
</dbReference>
<dbReference type="InterPro" id="IPR036691">
    <property type="entry name" value="Endo/exonu/phosph_ase_sf"/>
</dbReference>
<dbReference type="RefSeq" id="XP_071939925.1">
    <property type="nucleotide sequence ID" value="XM_072083824.1"/>
</dbReference>
<dbReference type="Proteomes" id="UP001652660">
    <property type="component" value="Chromosome 3e"/>
</dbReference>
<dbReference type="GeneID" id="140038462"/>
<organism evidence="2 3">
    <name type="scientific">Coffea arabica</name>
    <name type="common">Arabian coffee</name>
    <dbReference type="NCBI Taxonomy" id="13443"/>
    <lineage>
        <taxon>Eukaryota</taxon>
        <taxon>Viridiplantae</taxon>
        <taxon>Streptophyta</taxon>
        <taxon>Embryophyta</taxon>
        <taxon>Tracheophyta</taxon>
        <taxon>Spermatophyta</taxon>
        <taxon>Magnoliopsida</taxon>
        <taxon>eudicotyledons</taxon>
        <taxon>Gunneridae</taxon>
        <taxon>Pentapetalae</taxon>
        <taxon>asterids</taxon>
        <taxon>lamiids</taxon>
        <taxon>Gentianales</taxon>
        <taxon>Rubiaceae</taxon>
        <taxon>Ixoroideae</taxon>
        <taxon>Gardenieae complex</taxon>
        <taxon>Bertiereae - Coffeeae clade</taxon>
        <taxon>Coffeeae</taxon>
        <taxon>Coffea</taxon>
    </lineage>
</organism>
<proteinExistence type="predicted"/>
<sequence>MSELGQLEIVRRKLKFENAASFINGKIWLLWDTGLTLNCVEGAEQVVHVMASFVSGASLYVSFVYAKCTRVARRPLWEALEGIGGTMSLPWMEIGDFNVISSAEERAGGSPPNARNMEEFNDSMFRCGLSALDFDGSQFTWTNGSLWQRLDRALINGRWMEAYPVSRVSHLARGRSDHAPLLVKCVPGMGAPSPASFRFLNVWARHPGFLTEVGEVWGTEVSGVGMTRFFNKLLQLKKRLRQWSRETFGDIASRVREAEGIYRQREEEYDRRRDDDSRILLNEARAIYTRELGIECEFWRQKSAIKWLREGDANTSFFHLVVRQRRNSNFIARIKDAEGRWCDTGQHIKTSATDFFASLFTSDLAFRGRYPALPFAVPQVDSASNDNLKVIPVAEEIREAVFSMETGFVPGRGIADNILLAQELALDLDRRLKEPNLILKLDMEKAYDRVEWPFLLFMLRQFGLDEQVVDLCFRTFSNSWFSVLVNGEPAGYFKSSRGVRQGDPLSPALFLFVAKFLGRGINDLFLAKESRFFVSAGSRVPYLAFADDILVFTRCSAEALTAIKQFLGHYQTWSGQKVNIDKSSFTPASAMTMEQREAVQSILGYRELGLPFRYLGVPLVKGRCSCVSFDGLLAKVRQRLFHWSSKLLSMGGKIILIRHVLSSMPLHLLQVMQPPKAVSVSLGRICNAFL</sequence>
<evidence type="ECO:0000313" key="3">
    <source>
        <dbReference type="RefSeq" id="XP_071939925.1"/>
    </source>
</evidence>